<keyword evidence="2" id="KW-1185">Reference proteome</keyword>
<dbReference type="OrthoDB" id="9177965at2"/>
<evidence type="ECO:0000313" key="1">
    <source>
        <dbReference type="EMBL" id="APR04353.1"/>
    </source>
</evidence>
<dbReference type="STRING" id="96773.Tchl_1494"/>
<dbReference type="CDD" id="cd13665">
    <property type="entry name" value="PBP2_TRAP_Dctp3_4"/>
    <property type="match status" value="1"/>
</dbReference>
<dbReference type="Pfam" id="PF03480">
    <property type="entry name" value="DctP"/>
    <property type="match status" value="1"/>
</dbReference>
<dbReference type="InterPro" id="IPR018389">
    <property type="entry name" value="DctP_fam"/>
</dbReference>
<dbReference type="EMBL" id="CP018839">
    <property type="protein sequence ID" value="APR04353.1"/>
    <property type="molecule type" value="Genomic_DNA"/>
</dbReference>
<proteinExistence type="predicted"/>
<reference evidence="1 2" key="1">
    <citation type="submission" date="2016-12" db="EMBL/GenBank/DDBJ databases">
        <title>Complete genome sequence of Thauera chlorobenzoica, a Betaproteobacterium degrading haloaromatics anaerobically to CO2 and halides.</title>
        <authorList>
            <person name="Goris T."/>
            <person name="Mergelsberg M."/>
            <person name="Boll M."/>
        </authorList>
    </citation>
    <scope>NUCLEOTIDE SEQUENCE [LARGE SCALE GENOMIC DNA]</scope>
    <source>
        <strain evidence="1 2">3CB1</strain>
    </source>
</reference>
<dbReference type="GO" id="GO:0055085">
    <property type="term" value="P:transmembrane transport"/>
    <property type="evidence" value="ECO:0007669"/>
    <property type="project" value="InterPro"/>
</dbReference>
<dbReference type="AlphaFoldDB" id="A0A1H5Z9Q6"/>
<dbReference type="PANTHER" id="PTHR33376:SF15">
    <property type="entry name" value="BLL6794 PROTEIN"/>
    <property type="match status" value="1"/>
</dbReference>
<dbReference type="Proteomes" id="UP000185739">
    <property type="component" value="Chromosome"/>
</dbReference>
<dbReference type="Gene3D" id="3.40.190.170">
    <property type="entry name" value="Bacterial extracellular solute-binding protein, family 7"/>
    <property type="match status" value="1"/>
</dbReference>
<dbReference type="InterPro" id="IPR038404">
    <property type="entry name" value="TRAP_DctP_sf"/>
</dbReference>
<dbReference type="RefSeq" id="WP_075147840.1">
    <property type="nucleotide sequence ID" value="NZ_CP018839.1"/>
</dbReference>
<sequence length="345" mass="37606">MNRHTLSSFLAATAMLFGSAAAQAEETITLKVGHFWPATAMSQKKVLEPWCDKIAAESGNRLKCQIFPGTQLGGTPGQLYQQVADGVADIAWTLPGYTGGRFPSMEVFDLPFLIRDAESASRAAWEYAQRFGAKEFAAVKPLAFHVHDAGQIHNNKRPIEKPADFRGLKMRAPTRLTNRMLAELGATPVAMPAPQTPEAVSKGVVDGYVLPWEVIPTLKLHELTRFHSEMDPALPALYTTSFIIAMNKATYASLPDDLKKVIDANSGADFSAAIGKAWDDSAAAARQQAVERGNRFNTIPADTATEWLALGERLADDWAKEMSAKGLPGQEMLDTARSLVKQYSK</sequence>
<accession>A0A1H5Z9Q6</accession>
<gene>
    <name evidence="1" type="ORF">Tchl_1494</name>
</gene>
<protein>
    <submittedName>
        <fullName evidence="1">TRAP dicarboxylate transporter DctP subunit</fullName>
    </submittedName>
</protein>
<organism evidence="1 2">
    <name type="scientific">Thauera chlorobenzoica</name>
    <dbReference type="NCBI Taxonomy" id="96773"/>
    <lineage>
        <taxon>Bacteria</taxon>
        <taxon>Pseudomonadati</taxon>
        <taxon>Pseudomonadota</taxon>
        <taxon>Betaproteobacteria</taxon>
        <taxon>Rhodocyclales</taxon>
        <taxon>Zoogloeaceae</taxon>
        <taxon>Thauera</taxon>
    </lineage>
</organism>
<dbReference type="KEGG" id="tcl:Tchl_1494"/>
<name>A0A1H5Z9Q6_9RHOO</name>
<dbReference type="PANTHER" id="PTHR33376">
    <property type="match status" value="1"/>
</dbReference>
<dbReference type="NCBIfam" id="NF037995">
    <property type="entry name" value="TRAP_S1"/>
    <property type="match status" value="1"/>
</dbReference>
<evidence type="ECO:0000313" key="2">
    <source>
        <dbReference type="Proteomes" id="UP000185739"/>
    </source>
</evidence>